<comment type="caution">
    <text evidence="14">The sequence shown here is derived from an EMBL/GenBank/DDBJ whole genome shotgun (WGS) entry which is preliminary data.</text>
</comment>
<evidence type="ECO:0000256" key="12">
    <source>
        <dbReference type="SAM" id="MobiDB-lite"/>
    </source>
</evidence>
<keyword evidence="2" id="KW-0813">Transport</keyword>
<dbReference type="GO" id="GO:0006869">
    <property type="term" value="P:lipid transport"/>
    <property type="evidence" value="ECO:0007669"/>
    <property type="project" value="UniProtKB-KW"/>
</dbReference>
<evidence type="ECO:0000256" key="6">
    <source>
        <dbReference type="ARBA" id="ARBA00023055"/>
    </source>
</evidence>
<comment type="subcellular location">
    <subcellularLocation>
        <location evidence="1">Cytoplasm</location>
    </subcellularLocation>
</comment>
<dbReference type="GO" id="GO:0008289">
    <property type="term" value="F:lipid binding"/>
    <property type="evidence" value="ECO:0007669"/>
    <property type="project" value="UniProtKB-KW"/>
</dbReference>
<dbReference type="InterPro" id="IPR002913">
    <property type="entry name" value="START_lipid-bd_dom"/>
</dbReference>
<evidence type="ECO:0000256" key="3">
    <source>
        <dbReference type="ARBA" id="ARBA00022490"/>
    </source>
</evidence>
<dbReference type="PANTHER" id="PTHR19308:SF8">
    <property type="entry name" value="STAR-RELATED LIPID TRANSFER PROTEIN 7, MITOCHONDRIAL"/>
    <property type="match status" value="1"/>
</dbReference>
<keyword evidence="7" id="KW-0446">Lipid-binding</keyword>
<dbReference type="EMBL" id="UYJE01003247">
    <property type="protein sequence ID" value="VDI17679.1"/>
    <property type="molecule type" value="Genomic_DNA"/>
</dbReference>
<evidence type="ECO:0000256" key="2">
    <source>
        <dbReference type="ARBA" id="ARBA00022448"/>
    </source>
</evidence>
<dbReference type="Pfam" id="PF01852">
    <property type="entry name" value="START"/>
    <property type="match status" value="1"/>
</dbReference>
<keyword evidence="15" id="KW-1185">Reference proteome</keyword>
<proteinExistence type="predicted"/>
<evidence type="ECO:0000256" key="7">
    <source>
        <dbReference type="ARBA" id="ARBA00023121"/>
    </source>
</evidence>
<reference evidence="14" key="1">
    <citation type="submission" date="2018-11" db="EMBL/GenBank/DDBJ databases">
        <authorList>
            <person name="Alioto T."/>
            <person name="Alioto T."/>
        </authorList>
    </citation>
    <scope>NUCLEOTIDE SEQUENCE</scope>
</reference>
<evidence type="ECO:0000256" key="9">
    <source>
        <dbReference type="ARBA" id="ARBA00069061"/>
    </source>
</evidence>
<dbReference type="AlphaFoldDB" id="A0A8B6DB69"/>
<dbReference type="Proteomes" id="UP000596742">
    <property type="component" value="Unassembled WGS sequence"/>
</dbReference>
<dbReference type="Gene3D" id="3.30.530.20">
    <property type="match status" value="1"/>
</dbReference>
<dbReference type="InterPro" id="IPR051213">
    <property type="entry name" value="START_lipid_transfer"/>
</dbReference>
<gene>
    <name evidence="14" type="ORF">MGAL_10B064444</name>
</gene>
<keyword evidence="5" id="KW-0007">Acetylation</keyword>
<keyword evidence="4" id="KW-0597">Phosphoprotein</keyword>
<evidence type="ECO:0000256" key="4">
    <source>
        <dbReference type="ARBA" id="ARBA00022553"/>
    </source>
</evidence>
<evidence type="ECO:0000313" key="14">
    <source>
        <dbReference type="EMBL" id="VDI17679.1"/>
    </source>
</evidence>
<organism evidence="14 15">
    <name type="scientific">Mytilus galloprovincialis</name>
    <name type="common">Mediterranean mussel</name>
    <dbReference type="NCBI Taxonomy" id="29158"/>
    <lineage>
        <taxon>Eukaryota</taxon>
        <taxon>Metazoa</taxon>
        <taxon>Spiralia</taxon>
        <taxon>Lophotrochozoa</taxon>
        <taxon>Mollusca</taxon>
        <taxon>Bivalvia</taxon>
        <taxon>Autobranchia</taxon>
        <taxon>Pteriomorphia</taxon>
        <taxon>Mytilida</taxon>
        <taxon>Mytiloidea</taxon>
        <taxon>Mytilidae</taxon>
        <taxon>Mytilinae</taxon>
        <taxon>Mytilus</taxon>
    </lineage>
</organism>
<evidence type="ECO:0000256" key="8">
    <source>
        <dbReference type="ARBA" id="ARBA00063535"/>
    </source>
</evidence>
<accession>A0A8B6DB69</accession>
<name>A0A8B6DB69_MYTGA</name>
<evidence type="ECO:0000259" key="13">
    <source>
        <dbReference type="PROSITE" id="PS50848"/>
    </source>
</evidence>
<dbReference type="GO" id="GO:0005829">
    <property type="term" value="C:cytosol"/>
    <property type="evidence" value="ECO:0007669"/>
    <property type="project" value="UniProtKB-ARBA"/>
</dbReference>
<dbReference type="InterPro" id="IPR023393">
    <property type="entry name" value="START-like_dom_sf"/>
</dbReference>
<evidence type="ECO:0000256" key="5">
    <source>
        <dbReference type="ARBA" id="ARBA00022990"/>
    </source>
</evidence>
<evidence type="ECO:0000313" key="15">
    <source>
        <dbReference type="Proteomes" id="UP000596742"/>
    </source>
</evidence>
<dbReference type="FunFam" id="3.30.530.20:FF:000017">
    <property type="entry name" value="Phosphatidylcholine transfer protein, putative"/>
    <property type="match status" value="1"/>
</dbReference>
<dbReference type="PROSITE" id="PS50848">
    <property type="entry name" value="START"/>
    <property type="match status" value="1"/>
</dbReference>
<protein>
    <recommendedName>
        <fullName evidence="9">Phosphatidylcholine transfer protein</fullName>
    </recommendedName>
    <alternativeName>
        <fullName evidence="11">START domain-containing protein 2</fullName>
    </alternativeName>
    <alternativeName>
        <fullName evidence="10">StAR-related lipid transfer protein 2</fullName>
    </alternativeName>
</protein>
<dbReference type="PANTHER" id="PTHR19308">
    <property type="entry name" value="PHOSPHATIDYLCHOLINE TRANSFER PROTEIN"/>
    <property type="match status" value="1"/>
</dbReference>
<dbReference type="OrthoDB" id="1295045at2759"/>
<keyword evidence="3" id="KW-0963">Cytoplasm</keyword>
<evidence type="ECO:0000256" key="11">
    <source>
        <dbReference type="ARBA" id="ARBA00079049"/>
    </source>
</evidence>
<evidence type="ECO:0000256" key="1">
    <source>
        <dbReference type="ARBA" id="ARBA00004496"/>
    </source>
</evidence>
<feature type="domain" description="START" evidence="13">
    <location>
        <begin position="162"/>
        <end position="348"/>
    </location>
</feature>
<evidence type="ECO:0000256" key="10">
    <source>
        <dbReference type="ARBA" id="ARBA00077188"/>
    </source>
</evidence>
<feature type="region of interest" description="Disordered" evidence="12">
    <location>
        <begin position="349"/>
        <end position="374"/>
    </location>
</feature>
<keyword evidence="6" id="KW-0445">Lipid transport</keyword>
<sequence length="374" mass="44265">MLPDARKPLFRILCHYKSKPNICVLQHQRNFCKQSFFENHNVKKLAQNINSKIIAIGELFVQQCKAVAAQRLRRSFQIVASYRRMYGDNSLKRVLNGLGNSLLKHCEKRNLLFLCGLPLFKWEEERISDKELNSLIDDMAQVQHIEEDFKKPTDDKGYLKSWEKVIESDHLKVWRKPIPDSYLFEYKVYGTFYDVTPTCFFDIQRDLEYRKEWDQRVIKLEIVDKDEQTGTEIVQWITQFPYPMYSREYLYKRRFQVDSAKNTMVICSHVVNHPKCPVDKTHVRVVTYSSTMVIKPHKQFDDDGLDYVMTYTDDPQASYTSFCYSWLAKTGVPRFMDELHSAAKNLENKRQKSVNISKQSDKQNSNNNNSRHFC</sequence>
<dbReference type="SMART" id="SM00234">
    <property type="entry name" value="START"/>
    <property type="match status" value="1"/>
</dbReference>
<dbReference type="SUPFAM" id="SSF55961">
    <property type="entry name" value="Bet v1-like"/>
    <property type="match status" value="1"/>
</dbReference>
<feature type="compositionally biased region" description="Low complexity" evidence="12">
    <location>
        <begin position="355"/>
        <end position="374"/>
    </location>
</feature>
<comment type="subunit">
    <text evidence="8">Interacts with ACOT13/THEM2.</text>
</comment>